<keyword evidence="2" id="KW-1185">Reference proteome</keyword>
<gene>
    <name evidence="1" type="ORF">C1704_14095</name>
</gene>
<dbReference type="OrthoDB" id="8883291at2"/>
<dbReference type="EMBL" id="PSNX01000013">
    <property type="protein sequence ID" value="PPE65552.1"/>
    <property type="molecule type" value="Genomic_DNA"/>
</dbReference>
<dbReference type="RefSeq" id="WP_104303375.1">
    <property type="nucleotide sequence ID" value="NZ_PSNX01000013.1"/>
</dbReference>
<dbReference type="Gene3D" id="3.40.50.1110">
    <property type="entry name" value="SGNH hydrolase"/>
    <property type="match status" value="1"/>
</dbReference>
<evidence type="ECO:0000313" key="2">
    <source>
        <dbReference type="Proteomes" id="UP000238605"/>
    </source>
</evidence>
<reference evidence="1 2" key="1">
    <citation type="submission" date="2018-02" db="EMBL/GenBank/DDBJ databases">
        <title>Reclassifiation of [Polyangium] brachysporum DSM 7029 as Guopingzhaonella breviflexa gen. nov., sp. nov., a member of the family Comamonadaceae.</title>
        <authorList>
            <person name="Tang B."/>
        </authorList>
    </citation>
    <scope>NUCLEOTIDE SEQUENCE [LARGE SCALE GENOMIC DNA]</scope>
    <source>
        <strain evidence="1 2">BCRC 80649</strain>
    </source>
</reference>
<evidence type="ECO:0000313" key="1">
    <source>
        <dbReference type="EMBL" id="PPE65552.1"/>
    </source>
</evidence>
<protein>
    <submittedName>
        <fullName evidence="1">Uncharacterized protein</fullName>
    </submittedName>
</protein>
<sequence length="352" mass="40830">MTAAARVFFSGHSLTDRPLPDHFERIAQSLGTPVLWNRQYVVGSSIRRRVQGDDPLAQDYRGYRQGYNRDTEGLDVVAEFRAPQTTDGRPYDTLVITEQHGLLGTLLWNDTVRYLRHYHDRFIDGNPQGKTFFYESWISLDDKSDPRRWIAYERAASPIWHCIAERVNLSLAAQGRRDRITPLPMGLALAQLIEDSLAPSGPSALKAATTLETVSQFIGDEVHLGPLGMYYAALVTYAARFGRSPVGAWAPEGVRPDQAQVLQDHAWAFVNDYYSHLRPRTMAQCQSLIRDDFAWRYWSYIRDAYWRREMNVVMAYAKWVRHYAEWRYKLSRQDERNPFHYDPRSDSGYWLP</sequence>
<proteinExistence type="predicted"/>
<dbReference type="AlphaFoldDB" id="A0A2S5SS39"/>
<accession>A0A2S5SS39</accession>
<comment type="caution">
    <text evidence="1">The sequence shown here is derived from an EMBL/GenBank/DDBJ whole genome shotgun (WGS) entry which is preliminary data.</text>
</comment>
<name>A0A2S5SS39_9BURK</name>
<dbReference type="GO" id="GO:0016788">
    <property type="term" value="F:hydrolase activity, acting on ester bonds"/>
    <property type="evidence" value="ECO:0007669"/>
    <property type="project" value="UniProtKB-ARBA"/>
</dbReference>
<dbReference type="Proteomes" id="UP000238605">
    <property type="component" value="Unassembled WGS sequence"/>
</dbReference>
<dbReference type="InterPro" id="IPR036514">
    <property type="entry name" value="SGNH_hydro_sf"/>
</dbReference>
<organism evidence="1 2">
    <name type="scientific">Caldimonas caldifontis</name>
    <dbReference type="NCBI Taxonomy" id="1452508"/>
    <lineage>
        <taxon>Bacteria</taxon>
        <taxon>Pseudomonadati</taxon>
        <taxon>Pseudomonadota</taxon>
        <taxon>Betaproteobacteria</taxon>
        <taxon>Burkholderiales</taxon>
        <taxon>Sphaerotilaceae</taxon>
        <taxon>Caldimonas</taxon>
    </lineage>
</organism>